<evidence type="ECO:0000256" key="2">
    <source>
        <dbReference type="ARBA" id="ARBA00004604"/>
    </source>
</evidence>
<dbReference type="EMBL" id="LCWV01000003">
    <property type="protein sequence ID" value="PWI74419.1"/>
    <property type="molecule type" value="Genomic_DNA"/>
</dbReference>
<proteinExistence type="inferred from homology"/>
<accession>A0A2U3EIT6</accession>
<gene>
    <name evidence="11" type="ORF">PCL_07733</name>
</gene>
<protein>
    <submittedName>
        <fullName evidence="11">Uncharacterized protein</fullName>
    </submittedName>
</protein>
<feature type="transmembrane region" description="Helical" evidence="10">
    <location>
        <begin position="451"/>
        <end position="472"/>
    </location>
</feature>
<keyword evidence="6 8" id="KW-0175">Coiled coil</keyword>
<comment type="similarity">
    <text evidence="3">Belongs to the CGR1 family.</text>
</comment>
<evidence type="ECO:0000313" key="11">
    <source>
        <dbReference type="EMBL" id="PWI74419.1"/>
    </source>
</evidence>
<evidence type="ECO:0000256" key="9">
    <source>
        <dbReference type="SAM" id="MobiDB-lite"/>
    </source>
</evidence>
<evidence type="ECO:0000313" key="12">
    <source>
        <dbReference type="Proteomes" id="UP000245956"/>
    </source>
</evidence>
<evidence type="ECO:0000256" key="4">
    <source>
        <dbReference type="ARBA" id="ARBA00022517"/>
    </source>
</evidence>
<evidence type="ECO:0000256" key="8">
    <source>
        <dbReference type="SAM" id="Coils"/>
    </source>
</evidence>
<keyword evidence="7" id="KW-0539">Nucleus</keyword>
<keyword evidence="10" id="KW-0812">Transmembrane</keyword>
<feature type="region of interest" description="Disordered" evidence="9">
    <location>
        <begin position="1"/>
        <end position="41"/>
    </location>
</feature>
<feature type="compositionally biased region" description="Basic residues" evidence="9">
    <location>
        <begin position="24"/>
        <end position="36"/>
    </location>
</feature>
<reference evidence="11 12" key="1">
    <citation type="journal article" date="2016" name="Front. Microbiol.">
        <title>Genome and transcriptome sequences reveal the specific parasitism of the nematophagous Purpureocillium lilacinum 36-1.</title>
        <authorList>
            <person name="Xie J."/>
            <person name="Li S."/>
            <person name="Mo C."/>
            <person name="Xiao X."/>
            <person name="Peng D."/>
            <person name="Wang G."/>
            <person name="Xiao Y."/>
        </authorList>
    </citation>
    <scope>NUCLEOTIDE SEQUENCE [LARGE SCALE GENOMIC DNA]</scope>
    <source>
        <strain evidence="11 12">36-1</strain>
    </source>
</reference>
<evidence type="ECO:0000256" key="10">
    <source>
        <dbReference type="SAM" id="Phobius"/>
    </source>
</evidence>
<feature type="compositionally biased region" description="Basic residues" evidence="9">
    <location>
        <begin position="219"/>
        <end position="245"/>
    </location>
</feature>
<comment type="caution">
    <text evidence="11">The sequence shown here is derived from an EMBL/GenBank/DDBJ whole genome shotgun (WGS) entry which is preliminary data.</text>
</comment>
<dbReference type="GO" id="GO:0005730">
    <property type="term" value="C:nucleolus"/>
    <property type="evidence" value="ECO:0007669"/>
    <property type="project" value="UniProtKB-SubCell"/>
</dbReference>
<dbReference type="InterPro" id="IPR005579">
    <property type="entry name" value="Cgr1-like"/>
</dbReference>
<comment type="subcellular location">
    <subcellularLocation>
        <location evidence="2">Nucleus</location>
        <location evidence="2">Nucleolus</location>
    </subcellularLocation>
</comment>
<feature type="region of interest" description="Disordered" evidence="9">
    <location>
        <begin position="195"/>
        <end position="264"/>
    </location>
</feature>
<keyword evidence="4" id="KW-0690">Ribosome biogenesis</keyword>
<dbReference type="GO" id="GO:0006364">
    <property type="term" value="P:rRNA processing"/>
    <property type="evidence" value="ECO:0007669"/>
    <property type="project" value="UniProtKB-KW"/>
</dbReference>
<evidence type="ECO:0000256" key="6">
    <source>
        <dbReference type="ARBA" id="ARBA00023054"/>
    </source>
</evidence>
<dbReference type="AlphaFoldDB" id="A0A2U3EIT6"/>
<evidence type="ECO:0000256" key="1">
    <source>
        <dbReference type="ARBA" id="ARBA00004090"/>
    </source>
</evidence>
<comment type="function">
    <text evidence="1">Involved in nucleolar integrity and required for processing of the pre-rRNA for the 60S ribosome subunit.</text>
</comment>
<keyword evidence="10" id="KW-0472">Membrane</keyword>
<dbReference type="Pfam" id="PF03879">
    <property type="entry name" value="Cgr1"/>
    <property type="match status" value="1"/>
</dbReference>
<name>A0A2U3EIT6_PURLI</name>
<feature type="coiled-coil region" evidence="8">
    <location>
        <begin position="48"/>
        <end position="106"/>
    </location>
</feature>
<evidence type="ECO:0000256" key="7">
    <source>
        <dbReference type="ARBA" id="ARBA00023242"/>
    </source>
</evidence>
<keyword evidence="10" id="KW-1133">Transmembrane helix</keyword>
<keyword evidence="5" id="KW-0698">rRNA processing</keyword>
<evidence type="ECO:0000256" key="5">
    <source>
        <dbReference type="ARBA" id="ARBA00022552"/>
    </source>
</evidence>
<evidence type="ECO:0000256" key="3">
    <source>
        <dbReference type="ARBA" id="ARBA00007869"/>
    </source>
</evidence>
<organism evidence="11 12">
    <name type="scientific">Purpureocillium lilacinum</name>
    <name type="common">Paecilomyces lilacinus</name>
    <dbReference type="NCBI Taxonomy" id="33203"/>
    <lineage>
        <taxon>Eukaryota</taxon>
        <taxon>Fungi</taxon>
        <taxon>Dikarya</taxon>
        <taxon>Ascomycota</taxon>
        <taxon>Pezizomycotina</taxon>
        <taxon>Sordariomycetes</taxon>
        <taxon>Hypocreomycetidae</taxon>
        <taxon>Hypocreales</taxon>
        <taxon>Ophiocordycipitaceae</taxon>
        <taxon>Purpureocillium</taxon>
    </lineage>
</organism>
<sequence>MTDDEQVPTLVSAGKPAKPLGMRKNGKQWHPPKKAFRPTAGLTTYEKRQKQRAEMAQMKAKEKEMKDEKEELRQQRIQAIREKRAKKEEKERYEKMAEKMHRKRVERLKRKEKRNKHVACEAVRTSRLPPITAISDGELHCVLWLRSRRQFGPTTALPPTGPRSRWRWLRHAGRCGHHLPTTPMANFNGPLDLPMFASPPREERHRVKRSLTESTSPSRLRRRHHDHPHRGLHHHHHQQHHRRFRHDNDEPAVSGVYPPPITRHSADMARPEAIAPAWSPDQSRRASVLISMDDDARFETKESRAARLRLEKEKAALRAENLKRSLAELNGFSTNMTKRLDDTYYAVLEKMSTLQNTVTALKDLAESSREICDGFDKDSRELADDIVGQLVAVGQFDEQQTRIAGLQNRISEGRAKVQTLTGRVDVVRERIESWERADKAWQERTRKRLKIIWSVTSVVAILIIALAIGVHYSSARLDSTDQDELRNTAAAEWLSESNYSRQSSESGESGGRALFWKTPLRDGERLRAFDEL</sequence>
<dbReference type="Proteomes" id="UP000245956">
    <property type="component" value="Unassembled WGS sequence"/>
</dbReference>